<evidence type="ECO:0000256" key="8">
    <source>
        <dbReference type="ARBA" id="ARBA00022777"/>
    </source>
</evidence>
<dbReference type="GO" id="GO:0000155">
    <property type="term" value="F:phosphorelay sensor kinase activity"/>
    <property type="evidence" value="ECO:0007669"/>
    <property type="project" value="InterPro"/>
</dbReference>
<dbReference type="SMART" id="SM00387">
    <property type="entry name" value="HATPase_c"/>
    <property type="match status" value="1"/>
</dbReference>
<reference evidence="16" key="1">
    <citation type="journal article" date="2014" name="Int. J. Syst. Evol. Microbiol.">
        <title>Complete genome sequence of Corynebacterium casei LMG S-19264T (=DSM 44701T), isolated from a smear-ripened cheese.</title>
        <authorList>
            <consortium name="US DOE Joint Genome Institute (JGI-PGF)"/>
            <person name="Walter F."/>
            <person name="Albersmeier A."/>
            <person name="Kalinowski J."/>
            <person name="Ruckert C."/>
        </authorList>
    </citation>
    <scope>NUCLEOTIDE SEQUENCE</scope>
    <source>
        <strain evidence="16">CGMCC 1.12987</strain>
    </source>
</reference>
<keyword evidence="12" id="KW-0175">Coiled coil</keyword>
<keyword evidence="6" id="KW-0808">Transferase</keyword>
<dbReference type="CDD" id="cd06225">
    <property type="entry name" value="HAMP"/>
    <property type="match status" value="1"/>
</dbReference>
<dbReference type="EMBL" id="BMGR01000020">
    <property type="protein sequence ID" value="GGG24369.1"/>
    <property type="molecule type" value="Genomic_DNA"/>
</dbReference>
<dbReference type="PANTHER" id="PTHR45453:SF1">
    <property type="entry name" value="PHOSPHATE REGULON SENSOR PROTEIN PHOR"/>
    <property type="match status" value="1"/>
</dbReference>
<evidence type="ECO:0000256" key="9">
    <source>
        <dbReference type="ARBA" id="ARBA00022840"/>
    </source>
</evidence>
<evidence type="ECO:0000313" key="17">
    <source>
        <dbReference type="Proteomes" id="UP000644756"/>
    </source>
</evidence>
<keyword evidence="9" id="KW-0067">ATP-binding</keyword>
<keyword evidence="7" id="KW-0547">Nucleotide-binding</keyword>
<keyword evidence="10" id="KW-0902">Two-component regulatory system</keyword>
<evidence type="ECO:0000313" key="16">
    <source>
        <dbReference type="EMBL" id="GGG24369.1"/>
    </source>
</evidence>
<name>A0A917G5W7_9BACL</name>
<evidence type="ECO:0000256" key="6">
    <source>
        <dbReference type="ARBA" id="ARBA00022679"/>
    </source>
</evidence>
<dbReference type="GO" id="GO:0005886">
    <property type="term" value="C:plasma membrane"/>
    <property type="evidence" value="ECO:0007669"/>
    <property type="project" value="UniProtKB-SubCell"/>
</dbReference>
<dbReference type="Pfam" id="PF00672">
    <property type="entry name" value="HAMP"/>
    <property type="match status" value="1"/>
</dbReference>
<dbReference type="EC" id="2.7.13.3" evidence="3"/>
<feature type="domain" description="Histidine kinase" evidence="14">
    <location>
        <begin position="145"/>
        <end position="355"/>
    </location>
</feature>
<sequence>MNKKLHIRLAAIIIGIATVIILISTVSVILSTHYHFVMYQNQLGEMLHSYPSLSRHFEMALVQSVLWSALGSIVLAMIMGYYAARRISSPLVEMKKVAEQMAAGRLNVTVNVSGNDELAMLGQSLNELAKQLDRQEKLRVTMTEDIAHELRTPLTTLKSHMRAFEDGIWEPTPERIHSCYEEIERLTLLVGELEELNAMESPGFRLVKQEVRLGAIAAKGVELVAASFMEKKITLHNHIPQGISLQADPDRLIQVLVNLLTNALKYTPEQGEVHIEARNEEDTVLLTIKDTGVGIAPEDLPHIFNRFYRGEKSRNRKTGGSGLGLAIVDKLVKAHGGKIWAESGQGAIFCVELPK</sequence>
<dbReference type="Pfam" id="PF00512">
    <property type="entry name" value="HisKA"/>
    <property type="match status" value="1"/>
</dbReference>
<organism evidence="16 17">
    <name type="scientific">Paenibacillus abyssi</name>
    <dbReference type="NCBI Taxonomy" id="1340531"/>
    <lineage>
        <taxon>Bacteria</taxon>
        <taxon>Bacillati</taxon>
        <taxon>Bacillota</taxon>
        <taxon>Bacilli</taxon>
        <taxon>Bacillales</taxon>
        <taxon>Paenibacillaceae</taxon>
        <taxon>Paenibacillus</taxon>
    </lineage>
</organism>
<comment type="catalytic activity">
    <reaction evidence="1">
        <text>ATP + protein L-histidine = ADP + protein N-phospho-L-histidine.</text>
        <dbReference type="EC" id="2.7.13.3"/>
    </reaction>
</comment>
<dbReference type="PROSITE" id="PS50109">
    <property type="entry name" value="HIS_KIN"/>
    <property type="match status" value="1"/>
</dbReference>
<dbReference type="InterPro" id="IPR003661">
    <property type="entry name" value="HisK_dim/P_dom"/>
</dbReference>
<evidence type="ECO:0000256" key="2">
    <source>
        <dbReference type="ARBA" id="ARBA00004651"/>
    </source>
</evidence>
<dbReference type="InterPro" id="IPR003660">
    <property type="entry name" value="HAMP_dom"/>
</dbReference>
<dbReference type="RefSeq" id="WP_188533438.1">
    <property type="nucleotide sequence ID" value="NZ_BMGR01000020.1"/>
</dbReference>
<keyword evidence="4" id="KW-1003">Cell membrane</keyword>
<reference evidence="16" key="2">
    <citation type="submission" date="2020-09" db="EMBL/GenBank/DDBJ databases">
        <authorList>
            <person name="Sun Q."/>
            <person name="Zhou Y."/>
        </authorList>
    </citation>
    <scope>NUCLEOTIDE SEQUENCE</scope>
    <source>
        <strain evidence="16">CGMCC 1.12987</strain>
    </source>
</reference>
<accession>A0A917G5W7</accession>
<dbReference type="Gene3D" id="6.10.340.10">
    <property type="match status" value="1"/>
</dbReference>
<dbReference type="Gene3D" id="1.10.287.130">
    <property type="match status" value="1"/>
</dbReference>
<evidence type="ECO:0000256" key="7">
    <source>
        <dbReference type="ARBA" id="ARBA00022741"/>
    </source>
</evidence>
<dbReference type="PROSITE" id="PS50885">
    <property type="entry name" value="HAMP"/>
    <property type="match status" value="1"/>
</dbReference>
<keyword evidence="8" id="KW-0418">Kinase</keyword>
<evidence type="ECO:0000256" key="13">
    <source>
        <dbReference type="SAM" id="Phobius"/>
    </source>
</evidence>
<keyword evidence="11 13" id="KW-0472">Membrane</keyword>
<feature type="transmembrane region" description="Helical" evidence="13">
    <location>
        <begin position="7"/>
        <end position="30"/>
    </location>
</feature>
<dbReference type="InterPro" id="IPR050351">
    <property type="entry name" value="BphY/WalK/GraS-like"/>
</dbReference>
<evidence type="ECO:0000256" key="3">
    <source>
        <dbReference type="ARBA" id="ARBA00012438"/>
    </source>
</evidence>
<dbReference type="PANTHER" id="PTHR45453">
    <property type="entry name" value="PHOSPHATE REGULON SENSOR PROTEIN PHOR"/>
    <property type="match status" value="1"/>
</dbReference>
<evidence type="ECO:0000256" key="4">
    <source>
        <dbReference type="ARBA" id="ARBA00022475"/>
    </source>
</evidence>
<dbReference type="Proteomes" id="UP000644756">
    <property type="component" value="Unassembled WGS sequence"/>
</dbReference>
<keyword evidence="5" id="KW-0597">Phosphoprotein</keyword>
<comment type="caution">
    <text evidence="16">The sequence shown here is derived from an EMBL/GenBank/DDBJ whole genome shotgun (WGS) entry which is preliminary data.</text>
</comment>
<dbReference type="SMART" id="SM00388">
    <property type="entry name" value="HisKA"/>
    <property type="match status" value="1"/>
</dbReference>
<dbReference type="InterPro" id="IPR005467">
    <property type="entry name" value="His_kinase_dom"/>
</dbReference>
<keyword evidence="13" id="KW-1133">Transmembrane helix</keyword>
<dbReference type="InterPro" id="IPR036890">
    <property type="entry name" value="HATPase_C_sf"/>
</dbReference>
<keyword evidence="13" id="KW-0812">Transmembrane</keyword>
<protein>
    <recommendedName>
        <fullName evidence="3">histidine kinase</fullName>
        <ecNumber evidence="3">2.7.13.3</ecNumber>
    </recommendedName>
</protein>
<evidence type="ECO:0000256" key="12">
    <source>
        <dbReference type="SAM" id="Coils"/>
    </source>
</evidence>
<comment type="subcellular location">
    <subcellularLocation>
        <location evidence="2">Cell membrane</location>
        <topology evidence="2">Multi-pass membrane protein</topology>
    </subcellularLocation>
</comment>
<dbReference type="SUPFAM" id="SSF55874">
    <property type="entry name" value="ATPase domain of HSP90 chaperone/DNA topoisomerase II/histidine kinase"/>
    <property type="match status" value="1"/>
</dbReference>
<dbReference type="SMART" id="SM00304">
    <property type="entry name" value="HAMP"/>
    <property type="match status" value="1"/>
</dbReference>
<dbReference type="SUPFAM" id="SSF47384">
    <property type="entry name" value="Homodimeric domain of signal transducing histidine kinase"/>
    <property type="match status" value="1"/>
</dbReference>
<dbReference type="Pfam" id="PF02518">
    <property type="entry name" value="HATPase_c"/>
    <property type="match status" value="1"/>
</dbReference>
<proteinExistence type="predicted"/>
<dbReference type="InterPro" id="IPR003594">
    <property type="entry name" value="HATPase_dom"/>
</dbReference>
<keyword evidence="17" id="KW-1185">Reference proteome</keyword>
<feature type="coiled-coil region" evidence="12">
    <location>
        <begin position="118"/>
        <end position="145"/>
    </location>
</feature>
<dbReference type="GO" id="GO:0005524">
    <property type="term" value="F:ATP binding"/>
    <property type="evidence" value="ECO:0007669"/>
    <property type="project" value="UniProtKB-KW"/>
</dbReference>
<dbReference type="FunFam" id="3.30.565.10:FF:000006">
    <property type="entry name" value="Sensor histidine kinase WalK"/>
    <property type="match status" value="1"/>
</dbReference>
<evidence type="ECO:0000256" key="1">
    <source>
        <dbReference type="ARBA" id="ARBA00000085"/>
    </source>
</evidence>
<dbReference type="CDD" id="cd00075">
    <property type="entry name" value="HATPase"/>
    <property type="match status" value="1"/>
</dbReference>
<feature type="domain" description="HAMP" evidence="15">
    <location>
        <begin position="85"/>
        <end position="137"/>
    </location>
</feature>
<evidence type="ECO:0000256" key="11">
    <source>
        <dbReference type="ARBA" id="ARBA00023136"/>
    </source>
</evidence>
<evidence type="ECO:0000256" key="10">
    <source>
        <dbReference type="ARBA" id="ARBA00023012"/>
    </source>
</evidence>
<feature type="transmembrane region" description="Helical" evidence="13">
    <location>
        <begin position="65"/>
        <end position="84"/>
    </location>
</feature>
<dbReference type="AlphaFoldDB" id="A0A917G5W7"/>
<dbReference type="GO" id="GO:0016036">
    <property type="term" value="P:cellular response to phosphate starvation"/>
    <property type="evidence" value="ECO:0007669"/>
    <property type="project" value="TreeGrafter"/>
</dbReference>
<evidence type="ECO:0000259" key="15">
    <source>
        <dbReference type="PROSITE" id="PS50885"/>
    </source>
</evidence>
<gene>
    <name evidence="16" type="ORF">GCM10010916_46110</name>
</gene>
<dbReference type="InterPro" id="IPR036097">
    <property type="entry name" value="HisK_dim/P_sf"/>
</dbReference>
<dbReference type="SUPFAM" id="SSF158472">
    <property type="entry name" value="HAMP domain-like"/>
    <property type="match status" value="1"/>
</dbReference>
<dbReference type="PRINTS" id="PR00344">
    <property type="entry name" value="BCTRLSENSOR"/>
</dbReference>
<evidence type="ECO:0000259" key="14">
    <source>
        <dbReference type="PROSITE" id="PS50109"/>
    </source>
</evidence>
<dbReference type="CDD" id="cd00082">
    <property type="entry name" value="HisKA"/>
    <property type="match status" value="1"/>
</dbReference>
<evidence type="ECO:0000256" key="5">
    <source>
        <dbReference type="ARBA" id="ARBA00022553"/>
    </source>
</evidence>
<dbReference type="GO" id="GO:0004721">
    <property type="term" value="F:phosphoprotein phosphatase activity"/>
    <property type="evidence" value="ECO:0007669"/>
    <property type="project" value="TreeGrafter"/>
</dbReference>
<dbReference type="Gene3D" id="3.30.565.10">
    <property type="entry name" value="Histidine kinase-like ATPase, C-terminal domain"/>
    <property type="match status" value="1"/>
</dbReference>
<dbReference type="InterPro" id="IPR004358">
    <property type="entry name" value="Sig_transdc_His_kin-like_C"/>
</dbReference>